<dbReference type="EMBL" id="RPFJ01000012">
    <property type="protein sequence ID" value="RPD96192.1"/>
    <property type="molecule type" value="Genomic_DNA"/>
</dbReference>
<dbReference type="OrthoDB" id="9789133at2"/>
<dbReference type="InterPro" id="IPR050114">
    <property type="entry name" value="UPF0173_UPF0282_UlaG_hydrolase"/>
</dbReference>
<organism evidence="2 3">
    <name type="scientific">Aureibaculum marinum</name>
    <dbReference type="NCBI Taxonomy" id="2487930"/>
    <lineage>
        <taxon>Bacteria</taxon>
        <taxon>Pseudomonadati</taxon>
        <taxon>Bacteroidota</taxon>
        <taxon>Flavobacteriia</taxon>
        <taxon>Flavobacteriales</taxon>
        <taxon>Flavobacteriaceae</taxon>
        <taxon>Aureibaculum</taxon>
    </lineage>
</organism>
<dbReference type="SUPFAM" id="SSF56281">
    <property type="entry name" value="Metallo-hydrolase/oxidoreductase"/>
    <property type="match status" value="1"/>
</dbReference>
<dbReference type="Gene3D" id="3.60.15.10">
    <property type="entry name" value="Ribonuclease Z/Hydroxyacylglutathione hydrolase-like"/>
    <property type="match status" value="1"/>
</dbReference>
<dbReference type="PANTHER" id="PTHR43546">
    <property type="entry name" value="UPF0173 METAL-DEPENDENT HYDROLASE MJ1163-RELATED"/>
    <property type="match status" value="1"/>
</dbReference>
<evidence type="ECO:0000256" key="1">
    <source>
        <dbReference type="SAM" id="SignalP"/>
    </source>
</evidence>
<gene>
    <name evidence="2" type="ORF">EGM88_10515</name>
</gene>
<comment type="caution">
    <text evidence="2">The sequence shown here is derived from an EMBL/GenBank/DDBJ whole genome shotgun (WGS) entry which is preliminary data.</text>
</comment>
<evidence type="ECO:0000313" key="2">
    <source>
        <dbReference type="EMBL" id="RPD96192.1"/>
    </source>
</evidence>
<dbReference type="Pfam" id="PF13483">
    <property type="entry name" value="Lactamase_B_3"/>
    <property type="match status" value="1"/>
</dbReference>
<dbReference type="Proteomes" id="UP000270856">
    <property type="component" value="Unassembled WGS sequence"/>
</dbReference>
<keyword evidence="1" id="KW-0732">Signal</keyword>
<dbReference type="GO" id="GO:0016787">
    <property type="term" value="F:hydrolase activity"/>
    <property type="evidence" value="ECO:0007669"/>
    <property type="project" value="UniProtKB-KW"/>
</dbReference>
<name>A0A3N4NIG1_9FLAO</name>
<protein>
    <submittedName>
        <fullName evidence="2">MBL fold metallo-hydrolase</fullName>
    </submittedName>
</protein>
<keyword evidence="2" id="KW-0378">Hydrolase</keyword>
<reference evidence="2 3" key="1">
    <citation type="submission" date="2018-11" db="EMBL/GenBank/DDBJ databases">
        <title>Aureibaculum marinum gen. nov., sp. nov., a member of the family Flavobacteriaceae isolated from the Bohai Sea.</title>
        <authorList>
            <person name="Ji X."/>
        </authorList>
    </citation>
    <scope>NUCLEOTIDE SEQUENCE [LARGE SCALE GENOMIC DNA]</scope>
    <source>
        <strain evidence="2 3">BH-SD17</strain>
    </source>
</reference>
<feature type="signal peptide" evidence="1">
    <location>
        <begin position="1"/>
        <end position="21"/>
    </location>
</feature>
<proteinExistence type="predicted"/>
<sequence>MIKYFSIFLVVSLFIFSSVYAQRVKADTIKGIEHEIIIQPMTHGTLVLSWNKTTIYVDPYGGAELFTGITPPDLILITDIHGDHTSLKTLKGLSTKNATFIVPTAVAKILQTDYANQLKVIKNDEVTDFSGIKITAIPMYNLPEDKETRHPKGRGNGYLLSIDGKTIYISGDTEGIKEMRALNNIDIAFVCMNLPYTMDINQAADAVLDFEPKIVYPYHYRGNPDVSDTKAFKKLVNNKNKKIEVRLRDWYKK</sequence>
<evidence type="ECO:0000313" key="3">
    <source>
        <dbReference type="Proteomes" id="UP000270856"/>
    </source>
</evidence>
<feature type="chain" id="PRO_5018246826" evidence="1">
    <location>
        <begin position="22"/>
        <end position="253"/>
    </location>
</feature>
<accession>A0A3N4NIG1</accession>
<dbReference type="RefSeq" id="WP_123898244.1">
    <property type="nucleotide sequence ID" value="NZ_RPFJ01000012.1"/>
</dbReference>
<dbReference type="InterPro" id="IPR036866">
    <property type="entry name" value="RibonucZ/Hydroxyglut_hydro"/>
</dbReference>
<dbReference type="AlphaFoldDB" id="A0A3N4NIG1"/>
<keyword evidence="3" id="KW-1185">Reference proteome</keyword>
<dbReference type="PANTHER" id="PTHR43546:SF3">
    <property type="entry name" value="UPF0173 METAL-DEPENDENT HYDROLASE MJ1163"/>
    <property type="match status" value="1"/>
</dbReference>